<name>A0A919FR44_9ACTN</name>
<reference evidence="1" key="1">
    <citation type="journal article" date="2014" name="Int. J. Syst. Evol. Microbiol.">
        <title>Complete genome sequence of Corynebacterium casei LMG S-19264T (=DSM 44701T), isolated from a smear-ripened cheese.</title>
        <authorList>
            <consortium name="US DOE Joint Genome Institute (JGI-PGF)"/>
            <person name="Walter F."/>
            <person name="Albersmeier A."/>
            <person name="Kalinowski J."/>
            <person name="Ruckert C."/>
        </authorList>
    </citation>
    <scope>NUCLEOTIDE SEQUENCE</scope>
    <source>
        <strain evidence="1">JCM 4646</strain>
    </source>
</reference>
<gene>
    <name evidence="1" type="ORF">GCM10018781_30310</name>
</gene>
<dbReference type="GeneID" id="95353473"/>
<sequence length="66" mass="7272">MTVEYDQEAVQAAVAAAASPDEALLVPGREPNRCSRRHLCDRLAEWAIDASRFRPTGTTCTKEPLE</sequence>
<protein>
    <submittedName>
        <fullName evidence="1">Uncharacterized protein</fullName>
    </submittedName>
</protein>
<dbReference type="EMBL" id="BNBO01000014">
    <property type="protein sequence ID" value="GHH70471.1"/>
    <property type="molecule type" value="Genomic_DNA"/>
</dbReference>
<organism evidence="1 2">
    <name type="scientific">Kitasatospora indigofera</name>
    <dbReference type="NCBI Taxonomy" id="67307"/>
    <lineage>
        <taxon>Bacteria</taxon>
        <taxon>Bacillati</taxon>
        <taxon>Actinomycetota</taxon>
        <taxon>Actinomycetes</taxon>
        <taxon>Kitasatosporales</taxon>
        <taxon>Streptomycetaceae</taxon>
        <taxon>Kitasatospora</taxon>
    </lineage>
</organism>
<comment type="caution">
    <text evidence="1">The sequence shown here is derived from an EMBL/GenBank/DDBJ whole genome shotgun (WGS) entry which is preliminary data.</text>
</comment>
<evidence type="ECO:0000313" key="2">
    <source>
        <dbReference type="Proteomes" id="UP000617734"/>
    </source>
</evidence>
<proteinExistence type="predicted"/>
<dbReference type="Proteomes" id="UP000617734">
    <property type="component" value="Unassembled WGS sequence"/>
</dbReference>
<accession>A0A919FR44</accession>
<dbReference type="AlphaFoldDB" id="A0A919FR44"/>
<keyword evidence="2" id="KW-1185">Reference proteome</keyword>
<reference evidence="1" key="2">
    <citation type="submission" date="2020-09" db="EMBL/GenBank/DDBJ databases">
        <authorList>
            <person name="Sun Q."/>
            <person name="Ohkuma M."/>
        </authorList>
    </citation>
    <scope>NUCLEOTIDE SEQUENCE</scope>
    <source>
        <strain evidence="1">JCM 4646</strain>
    </source>
</reference>
<dbReference type="RefSeq" id="WP_190211356.1">
    <property type="nucleotide sequence ID" value="NZ_BNBO01000014.1"/>
</dbReference>
<evidence type="ECO:0000313" key="1">
    <source>
        <dbReference type="EMBL" id="GHH70471.1"/>
    </source>
</evidence>